<gene>
    <name evidence="3" type="ORF">CVT26_004315</name>
</gene>
<proteinExistence type="predicted"/>
<sequence>MDRFPDVSLLDTFPYASRINTNYVPTEHESDIIKRFLQRPIKAANQMKRDIADLQATLDAMREKHNKLVHEVRLCKALVAGARRLPFEVLSKIFCHSLTTDRNPPMDYDAPPLVFTRVCKQWREIALSTKQLWSAIHVNVIAKPDFGDEDDEEDEEDEEDAEVSPWDRQRAQVVTDWLQRSGSLSLRVSIFSQDECAALLDLYIGAIRPVTNRVESLYIQAVSSSVLQLGDLRANDLPRLKSLFLLLSDKNSIGSEKGNDHLIPTWKKHGNLLLAPSLTKLFIETDLINLPKLNVAWSQLTHLNLSNPHSSWSFWSSRPKFRLRVVGLSHLLQHCSLLVYCKLEVEAELEEESDSDDWYAPTNAPPPPQPVSMHLPALLTLEITTSSDIGPFLKKLEVPSLQELGVHMHGKEIDTWDCLRSLLEPGNIQKLDIELLSTPQEVLIQCLKRCRRLTCLRITQSPQCGSTVWEGDQEGPFEITDELLSLLGAGGEDGLCPLLEEFACADDVIKFSTADLLNFVHRKQGGHGDIPGLAKLRNVQIKDARPTRKRVDLGKCANELREYIRAGLRFCKAKSRRQEVFYTYRITDGFGGIEVTYGSSELQYNERWV</sequence>
<evidence type="ECO:0000256" key="1">
    <source>
        <dbReference type="SAM" id="Coils"/>
    </source>
</evidence>
<reference evidence="3 4" key="1">
    <citation type="journal article" date="2018" name="Evol. Lett.">
        <title>Horizontal gene cluster transfer increased hallucinogenic mushroom diversity.</title>
        <authorList>
            <person name="Reynolds H.T."/>
            <person name="Vijayakumar V."/>
            <person name="Gluck-Thaler E."/>
            <person name="Korotkin H.B."/>
            <person name="Matheny P.B."/>
            <person name="Slot J.C."/>
        </authorList>
    </citation>
    <scope>NUCLEOTIDE SEQUENCE [LARGE SCALE GENOMIC DNA]</scope>
    <source>
        <strain evidence="3 4">SRW20</strain>
    </source>
</reference>
<feature type="coiled-coil region" evidence="1">
    <location>
        <begin position="44"/>
        <end position="71"/>
    </location>
</feature>
<evidence type="ECO:0000313" key="4">
    <source>
        <dbReference type="Proteomes" id="UP000284706"/>
    </source>
</evidence>
<dbReference type="Proteomes" id="UP000284706">
    <property type="component" value="Unassembled WGS sequence"/>
</dbReference>
<organism evidence="3 4">
    <name type="scientific">Gymnopilus dilepis</name>
    <dbReference type="NCBI Taxonomy" id="231916"/>
    <lineage>
        <taxon>Eukaryota</taxon>
        <taxon>Fungi</taxon>
        <taxon>Dikarya</taxon>
        <taxon>Basidiomycota</taxon>
        <taxon>Agaricomycotina</taxon>
        <taxon>Agaricomycetes</taxon>
        <taxon>Agaricomycetidae</taxon>
        <taxon>Agaricales</taxon>
        <taxon>Agaricineae</taxon>
        <taxon>Hymenogastraceae</taxon>
        <taxon>Gymnopilus</taxon>
    </lineage>
</organism>
<protein>
    <submittedName>
        <fullName evidence="3">Uncharacterized protein</fullName>
    </submittedName>
</protein>
<keyword evidence="4" id="KW-1185">Reference proteome</keyword>
<dbReference type="Gene3D" id="1.20.1280.50">
    <property type="match status" value="1"/>
</dbReference>
<feature type="region of interest" description="Disordered" evidence="2">
    <location>
        <begin position="145"/>
        <end position="165"/>
    </location>
</feature>
<name>A0A409WPU0_9AGAR</name>
<evidence type="ECO:0000313" key="3">
    <source>
        <dbReference type="EMBL" id="PPQ80534.1"/>
    </source>
</evidence>
<feature type="compositionally biased region" description="Acidic residues" evidence="2">
    <location>
        <begin position="147"/>
        <end position="162"/>
    </location>
</feature>
<dbReference type="AlphaFoldDB" id="A0A409WPU0"/>
<comment type="caution">
    <text evidence="3">The sequence shown here is derived from an EMBL/GenBank/DDBJ whole genome shotgun (WGS) entry which is preliminary data.</text>
</comment>
<evidence type="ECO:0000256" key="2">
    <source>
        <dbReference type="SAM" id="MobiDB-lite"/>
    </source>
</evidence>
<accession>A0A409WPU0</accession>
<dbReference type="InParanoid" id="A0A409WPU0"/>
<keyword evidence="1" id="KW-0175">Coiled coil</keyword>
<dbReference type="OrthoDB" id="3266451at2759"/>
<dbReference type="EMBL" id="NHYE01004943">
    <property type="protein sequence ID" value="PPQ80534.1"/>
    <property type="molecule type" value="Genomic_DNA"/>
</dbReference>